<keyword evidence="6 9" id="KW-1133">Transmembrane helix</keyword>
<evidence type="ECO:0000256" key="7">
    <source>
        <dbReference type="ARBA" id="ARBA00023136"/>
    </source>
</evidence>
<feature type="transmembrane region" description="Helical" evidence="9">
    <location>
        <begin position="256"/>
        <end position="277"/>
    </location>
</feature>
<evidence type="ECO:0000256" key="5">
    <source>
        <dbReference type="ARBA" id="ARBA00022692"/>
    </source>
</evidence>
<feature type="transmembrane region" description="Helical" evidence="9">
    <location>
        <begin position="207"/>
        <end position="224"/>
    </location>
</feature>
<dbReference type="STRING" id="208480.SAMN02910418_00897"/>
<feature type="transmembrane region" description="Helical" evidence="9">
    <location>
        <begin position="142"/>
        <end position="162"/>
    </location>
</feature>
<protein>
    <submittedName>
        <fullName evidence="10">Zinc ABC transporter permease</fullName>
    </submittedName>
</protein>
<dbReference type="PANTHER" id="PTHR30477:SF8">
    <property type="entry name" value="METAL TRANSPORT SYSTEM MEMBRANE PROTEIN CT_070-RELATED"/>
    <property type="match status" value="1"/>
</dbReference>
<evidence type="ECO:0000313" key="11">
    <source>
        <dbReference type="Proteomes" id="UP000185628"/>
    </source>
</evidence>
<evidence type="ECO:0000256" key="9">
    <source>
        <dbReference type="SAM" id="Phobius"/>
    </source>
</evidence>
<evidence type="ECO:0000256" key="2">
    <source>
        <dbReference type="ARBA" id="ARBA00008034"/>
    </source>
</evidence>
<keyword evidence="3 8" id="KW-0813">Transport</keyword>
<comment type="similarity">
    <text evidence="2 8">Belongs to the ABC-3 integral membrane protein family.</text>
</comment>
<proteinExistence type="inferred from homology"/>
<dbReference type="SUPFAM" id="SSF81345">
    <property type="entry name" value="ABC transporter involved in vitamin B12 uptake, BtuC"/>
    <property type="match status" value="1"/>
</dbReference>
<gene>
    <name evidence="10" type="ORF">BSZ39_05735</name>
</gene>
<dbReference type="GO" id="GO:0055085">
    <property type="term" value="P:transmembrane transport"/>
    <property type="evidence" value="ECO:0007669"/>
    <property type="project" value="InterPro"/>
</dbReference>
<comment type="subcellular location">
    <subcellularLocation>
        <location evidence="1 8">Cell membrane</location>
        <topology evidence="1 8">Multi-pass membrane protein</topology>
    </subcellularLocation>
</comment>
<dbReference type="InterPro" id="IPR037294">
    <property type="entry name" value="ABC_BtuC-like"/>
</dbReference>
<feature type="transmembrane region" description="Helical" evidence="9">
    <location>
        <begin position="90"/>
        <end position="106"/>
    </location>
</feature>
<name>A0A1Q5Q396_9ACTO</name>
<sequence>MSFAIAVFLLARVTAVTSALPGTFLVLRRQSMLVDAMSHAALPGIVLAALVLGSINSPWLIVGAGAAAMLVVFGAQWLRSTGLITGDADQALVFPALFSVGIILISTRFAQVHLHEDAVLVGDLNFAAFHPLILFGRDFGPQYMWLMLGVLALNALFLAIFYRPLTLSTFDEAYARSRGIATGALNYALMALVAINVVAAFNAAGAVLLVALMIVPPATALLIARTVPQLIAYALGFATLAAGVGFWLAYATDAATSATMAAVEGVMFLLVWGVVAARKTARARKLEVVG</sequence>
<evidence type="ECO:0000256" key="8">
    <source>
        <dbReference type="RuleBase" id="RU003943"/>
    </source>
</evidence>
<dbReference type="OrthoDB" id="1016457at2"/>
<dbReference type="RefSeq" id="WP_073716415.1">
    <property type="nucleotide sequence ID" value="NZ_MQVR01000025.1"/>
</dbReference>
<dbReference type="PANTHER" id="PTHR30477">
    <property type="entry name" value="ABC-TRANSPORTER METAL-BINDING PROTEIN"/>
    <property type="match status" value="1"/>
</dbReference>
<feature type="transmembrane region" description="Helical" evidence="9">
    <location>
        <begin position="231"/>
        <end position="250"/>
    </location>
</feature>
<keyword evidence="5 8" id="KW-0812">Transmembrane</keyword>
<dbReference type="InterPro" id="IPR001626">
    <property type="entry name" value="ABC_TroCD"/>
</dbReference>
<keyword evidence="7 9" id="KW-0472">Membrane</keyword>
<keyword evidence="4" id="KW-1003">Cell membrane</keyword>
<dbReference type="GO" id="GO:0010043">
    <property type="term" value="P:response to zinc ion"/>
    <property type="evidence" value="ECO:0007669"/>
    <property type="project" value="TreeGrafter"/>
</dbReference>
<dbReference type="Gene3D" id="1.10.3470.10">
    <property type="entry name" value="ABC transporter involved in vitamin B12 uptake, BtuC"/>
    <property type="match status" value="1"/>
</dbReference>
<accession>A0A1Q5Q396</accession>
<feature type="transmembrane region" description="Helical" evidence="9">
    <location>
        <begin position="31"/>
        <end position="52"/>
    </location>
</feature>
<dbReference type="Pfam" id="PF00950">
    <property type="entry name" value="ABC-3"/>
    <property type="match status" value="1"/>
</dbReference>
<evidence type="ECO:0000256" key="4">
    <source>
        <dbReference type="ARBA" id="ARBA00022475"/>
    </source>
</evidence>
<evidence type="ECO:0000256" key="6">
    <source>
        <dbReference type="ARBA" id="ARBA00022989"/>
    </source>
</evidence>
<keyword evidence="11" id="KW-1185">Reference proteome</keyword>
<organism evidence="10 11">
    <name type="scientific">Bowdeniella nasicola</name>
    <dbReference type="NCBI Taxonomy" id="208480"/>
    <lineage>
        <taxon>Bacteria</taxon>
        <taxon>Bacillati</taxon>
        <taxon>Actinomycetota</taxon>
        <taxon>Actinomycetes</taxon>
        <taxon>Actinomycetales</taxon>
        <taxon>Actinomycetaceae</taxon>
        <taxon>Bowdeniella</taxon>
    </lineage>
</organism>
<reference evidence="11" key="1">
    <citation type="submission" date="2016-12" db="EMBL/GenBank/DDBJ databases">
        <authorList>
            <person name="Meng X."/>
        </authorList>
    </citation>
    <scope>NUCLEOTIDE SEQUENCE [LARGE SCALE GENOMIC DNA]</scope>
    <source>
        <strain evidence="11">DSM 19116</strain>
    </source>
</reference>
<evidence type="ECO:0000313" key="10">
    <source>
        <dbReference type="EMBL" id="OKL54159.1"/>
    </source>
</evidence>
<dbReference type="AlphaFoldDB" id="A0A1Q5Q396"/>
<dbReference type="GO" id="GO:0043190">
    <property type="term" value="C:ATP-binding cassette (ABC) transporter complex"/>
    <property type="evidence" value="ECO:0007669"/>
    <property type="project" value="InterPro"/>
</dbReference>
<evidence type="ECO:0000256" key="1">
    <source>
        <dbReference type="ARBA" id="ARBA00004651"/>
    </source>
</evidence>
<dbReference type="Proteomes" id="UP000185628">
    <property type="component" value="Unassembled WGS sequence"/>
</dbReference>
<comment type="caution">
    <text evidence="10">The sequence shown here is derived from an EMBL/GenBank/DDBJ whole genome shotgun (WGS) entry which is preliminary data.</text>
</comment>
<feature type="transmembrane region" description="Helical" evidence="9">
    <location>
        <begin position="59"/>
        <end position="78"/>
    </location>
</feature>
<dbReference type="EMBL" id="MQVR01000025">
    <property type="protein sequence ID" value="OKL54159.1"/>
    <property type="molecule type" value="Genomic_DNA"/>
</dbReference>
<evidence type="ECO:0000256" key="3">
    <source>
        <dbReference type="ARBA" id="ARBA00022448"/>
    </source>
</evidence>
<feature type="transmembrane region" description="Helical" evidence="9">
    <location>
        <begin position="183"/>
        <end position="201"/>
    </location>
</feature>